<organism evidence="3 4">
    <name type="scientific">Halocaridina rubra</name>
    <name type="common">Hawaiian red shrimp</name>
    <dbReference type="NCBI Taxonomy" id="373956"/>
    <lineage>
        <taxon>Eukaryota</taxon>
        <taxon>Metazoa</taxon>
        <taxon>Ecdysozoa</taxon>
        <taxon>Arthropoda</taxon>
        <taxon>Crustacea</taxon>
        <taxon>Multicrustacea</taxon>
        <taxon>Malacostraca</taxon>
        <taxon>Eumalacostraca</taxon>
        <taxon>Eucarida</taxon>
        <taxon>Decapoda</taxon>
        <taxon>Pleocyemata</taxon>
        <taxon>Caridea</taxon>
        <taxon>Atyoidea</taxon>
        <taxon>Atyidae</taxon>
        <taxon>Halocaridina</taxon>
    </lineage>
</organism>
<feature type="region of interest" description="Disordered" evidence="1">
    <location>
        <begin position="75"/>
        <end position="94"/>
    </location>
</feature>
<evidence type="ECO:0000259" key="2">
    <source>
        <dbReference type="Pfam" id="PF16858"/>
    </source>
</evidence>
<keyword evidence="4" id="KW-1185">Reference proteome</keyword>
<dbReference type="GO" id="GO:0010032">
    <property type="term" value="P:meiotic chromosome condensation"/>
    <property type="evidence" value="ECO:0007669"/>
    <property type="project" value="TreeGrafter"/>
</dbReference>
<dbReference type="InterPro" id="IPR031739">
    <property type="entry name" value="Ncaph2"/>
</dbReference>
<feature type="non-terminal residue" evidence="3">
    <location>
        <position position="1"/>
    </location>
</feature>
<feature type="region of interest" description="Disordered" evidence="1">
    <location>
        <begin position="45"/>
        <end position="68"/>
    </location>
</feature>
<dbReference type="InterPro" id="IPR031737">
    <property type="entry name" value="CNDH2_C"/>
</dbReference>
<protein>
    <recommendedName>
        <fullName evidence="2">Condensin-2 complex subunit H2 C-terminal domain-containing protein</fullName>
    </recommendedName>
</protein>
<dbReference type="GO" id="GO:0051306">
    <property type="term" value="P:mitotic sister chromatid separation"/>
    <property type="evidence" value="ECO:0007669"/>
    <property type="project" value="TreeGrafter"/>
</dbReference>
<dbReference type="PANTHER" id="PTHR14324:SF3">
    <property type="entry name" value="CONDENSIN-2 COMPLEX SUBUNIT H2"/>
    <property type="match status" value="1"/>
</dbReference>
<dbReference type="Proteomes" id="UP001381693">
    <property type="component" value="Unassembled WGS sequence"/>
</dbReference>
<proteinExistence type="predicted"/>
<feature type="compositionally biased region" description="Acidic residues" evidence="1">
    <location>
        <begin position="102"/>
        <end position="121"/>
    </location>
</feature>
<dbReference type="AlphaFoldDB" id="A0AAN8WNM2"/>
<feature type="compositionally biased region" description="Basic and acidic residues" evidence="1">
    <location>
        <begin position="53"/>
        <end position="68"/>
    </location>
</feature>
<name>A0AAN8WNM2_HALRR</name>
<dbReference type="GO" id="GO:0000796">
    <property type="term" value="C:condensin complex"/>
    <property type="evidence" value="ECO:0007669"/>
    <property type="project" value="TreeGrafter"/>
</dbReference>
<evidence type="ECO:0000313" key="3">
    <source>
        <dbReference type="EMBL" id="KAK7069432.1"/>
    </source>
</evidence>
<accession>A0AAN8WNM2</accession>
<feature type="region of interest" description="Disordered" evidence="1">
    <location>
        <begin position="99"/>
        <end position="138"/>
    </location>
</feature>
<dbReference type="EMBL" id="JAXCGZ010016467">
    <property type="protein sequence ID" value="KAK7069432.1"/>
    <property type="molecule type" value="Genomic_DNA"/>
</dbReference>
<gene>
    <name evidence="3" type="ORF">SK128_007774</name>
</gene>
<feature type="compositionally biased region" description="Basic and acidic residues" evidence="1">
    <location>
        <begin position="9"/>
        <end position="21"/>
    </location>
</feature>
<feature type="domain" description="Condensin-2 complex subunit H2 C-terminal" evidence="2">
    <location>
        <begin position="160"/>
        <end position="255"/>
    </location>
</feature>
<dbReference type="PANTHER" id="PTHR14324">
    <property type="entry name" value="CONDENSIN-2 COMPLEX SUBUNIT H2"/>
    <property type="match status" value="1"/>
</dbReference>
<evidence type="ECO:0000256" key="1">
    <source>
        <dbReference type="SAM" id="MobiDB-lite"/>
    </source>
</evidence>
<dbReference type="GO" id="GO:0003682">
    <property type="term" value="F:chromatin binding"/>
    <property type="evidence" value="ECO:0007669"/>
    <property type="project" value="TreeGrafter"/>
</dbReference>
<feature type="region of interest" description="Disordered" evidence="1">
    <location>
        <begin position="1"/>
        <end position="26"/>
    </location>
</feature>
<comment type="caution">
    <text evidence="3">The sequence shown here is derived from an EMBL/GenBank/DDBJ whole genome shotgun (WGS) entry which is preliminary data.</text>
</comment>
<reference evidence="3 4" key="1">
    <citation type="submission" date="2023-11" db="EMBL/GenBank/DDBJ databases">
        <title>Halocaridina rubra genome assembly.</title>
        <authorList>
            <person name="Smith C."/>
        </authorList>
    </citation>
    <scope>NUCLEOTIDE SEQUENCE [LARGE SCALE GENOMIC DNA]</scope>
    <source>
        <strain evidence="3">EP-1</strain>
        <tissue evidence="3">Whole</tissue>
    </source>
</reference>
<evidence type="ECO:0000313" key="4">
    <source>
        <dbReference type="Proteomes" id="UP001381693"/>
    </source>
</evidence>
<dbReference type="Pfam" id="PF16858">
    <property type="entry name" value="CNDH2_C"/>
    <property type="match status" value="1"/>
</dbReference>
<dbReference type="GO" id="GO:0005634">
    <property type="term" value="C:nucleus"/>
    <property type="evidence" value="ECO:0007669"/>
    <property type="project" value="TreeGrafter"/>
</dbReference>
<sequence>VSRGRQKEKKGVENSDKKNEKSLPSIESYITNDVVASFIDSKNLKVPPELSEEAAKEATKRLELSKKKKMKDMINDGLARDAEEAAQKVNEETHLQQRLDEQLEDSPDCDAAVDLDNDLDGDAQPPLLFPEPHDETRDLESLNNNRRLHDSQSYEPGSDYEALVQKWVSEYITNAQDMVNSSDLTRRVNKWRETILPKLEDEERRREFDIHSYGTQVLAFFPENGRKQTIPFRTLAQNQPTSEVSRLFLSCLMLVSTP</sequence>